<dbReference type="Pfam" id="PF04932">
    <property type="entry name" value="Wzy_C"/>
    <property type="match status" value="1"/>
</dbReference>
<dbReference type="EMBL" id="CP051685">
    <property type="protein sequence ID" value="QJE00717.1"/>
    <property type="molecule type" value="Genomic_DNA"/>
</dbReference>
<accession>A0A7Z2ZU60</accession>
<keyword evidence="3 5" id="KW-1133">Transmembrane helix</keyword>
<evidence type="ECO:0000259" key="6">
    <source>
        <dbReference type="Pfam" id="PF04932"/>
    </source>
</evidence>
<feature type="transmembrane region" description="Helical" evidence="5">
    <location>
        <begin position="63"/>
        <end position="84"/>
    </location>
</feature>
<feature type="transmembrane region" description="Helical" evidence="5">
    <location>
        <begin position="200"/>
        <end position="216"/>
    </location>
</feature>
<feature type="transmembrane region" description="Helical" evidence="5">
    <location>
        <begin position="326"/>
        <end position="350"/>
    </location>
</feature>
<dbReference type="PANTHER" id="PTHR37422">
    <property type="entry name" value="TEICHURONIC ACID BIOSYNTHESIS PROTEIN TUAE"/>
    <property type="match status" value="1"/>
</dbReference>
<sequence>MNSNPTNTREPMRVWIGFLAFLLPFLSLVTLFGVSLDSFLFLGSALILFKPNRDALRRHWPQVRWVMLAFLLHFLFVLACALLRGTSMSALEKPARMLLAASAMLAVLATQAPRRALWWGVSAGALAALPFVAWQRLGLGIDRPGGLINAITFGDLALLLALVALAGAIDLRRRSGQALLCGAGALAGMTASLLTGTRGGWIALAPALLLVLRYAGAFDRRRLRMLAAAGAALLASAWFAPALGMQARFAQGIDDARTWYEGGNVWTNVGTRLELWKGAAMLIREHPLLGMDFAACRARLADYARAGRLDPQVLVLPHLHNDGLQALATGGVVGFALWAAILAAPAWFFARQLRAGAQAPQFAPALAGMLVVLAYAGFGLTEVIFWSMKGSLFYALMVFMLMGFCLNAKEKIE</sequence>
<dbReference type="InterPro" id="IPR007016">
    <property type="entry name" value="O-antigen_ligase-rel_domated"/>
</dbReference>
<name>A0A7Z2ZU60_9BURK</name>
<evidence type="ECO:0000256" key="5">
    <source>
        <dbReference type="SAM" id="Phobius"/>
    </source>
</evidence>
<evidence type="ECO:0000313" key="7">
    <source>
        <dbReference type="EMBL" id="QJE00717.1"/>
    </source>
</evidence>
<dbReference type="GO" id="GO:0016874">
    <property type="term" value="F:ligase activity"/>
    <property type="evidence" value="ECO:0007669"/>
    <property type="project" value="UniProtKB-KW"/>
</dbReference>
<dbReference type="InterPro" id="IPR051533">
    <property type="entry name" value="WaaL-like"/>
</dbReference>
<dbReference type="RefSeq" id="WP_170202748.1">
    <property type="nucleotide sequence ID" value="NZ_CP051685.1"/>
</dbReference>
<feature type="transmembrane region" description="Helical" evidence="5">
    <location>
        <begin position="362"/>
        <end position="386"/>
    </location>
</feature>
<keyword evidence="2 5" id="KW-0812">Transmembrane</keyword>
<evidence type="ECO:0000256" key="2">
    <source>
        <dbReference type="ARBA" id="ARBA00022692"/>
    </source>
</evidence>
<dbReference type="GO" id="GO:0016020">
    <property type="term" value="C:membrane"/>
    <property type="evidence" value="ECO:0007669"/>
    <property type="project" value="UniProtKB-SubCell"/>
</dbReference>
<keyword evidence="7" id="KW-0436">Ligase</keyword>
<reference evidence="7 8" key="1">
    <citation type="submission" date="2020-04" db="EMBL/GenBank/DDBJ databases">
        <title>Genome sequencing of novel species.</title>
        <authorList>
            <person name="Heo J."/>
            <person name="Kim S.-J."/>
            <person name="Kim J.-S."/>
            <person name="Hong S.-B."/>
            <person name="Kwon S.-W."/>
        </authorList>
    </citation>
    <scope>NUCLEOTIDE SEQUENCE [LARGE SCALE GENOMIC DNA]</scope>
    <source>
        <strain evidence="7 8">GN2-R2</strain>
    </source>
</reference>
<evidence type="ECO:0000256" key="3">
    <source>
        <dbReference type="ARBA" id="ARBA00022989"/>
    </source>
</evidence>
<dbReference type="PANTHER" id="PTHR37422:SF23">
    <property type="entry name" value="TEICHURONIC ACID BIOSYNTHESIS PROTEIN TUAE"/>
    <property type="match status" value="1"/>
</dbReference>
<feature type="transmembrane region" description="Helical" evidence="5">
    <location>
        <begin position="15"/>
        <end position="42"/>
    </location>
</feature>
<comment type="subcellular location">
    <subcellularLocation>
        <location evidence="1">Membrane</location>
        <topology evidence="1">Multi-pass membrane protein</topology>
    </subcellularLocation>
</comment>
<feature type="transmembrane region" description="Helical" evidence="5">
    <location>
        <begin position="146"/>
        <end position="169"/>
    </location>
</feature>
<organism evidence="7 8">
    <name type="scientific">Massilia forsythiae</name>
    <dbReference type="NCBI Taxonomy" id="2728020"/>
    <lineage>
        <taxon>Bacteria</taxon>
        <taxon>Pseudomonadati</taxon>
        <taxon>Pseudomonadota</taxon>
        <taxon>Betaproteobacteria</taxon>
        <taxon>Burkholderiales</taxon>
        <taxon>Oxalobacteraceae</taxon>
        <taxon>Telluria group</taxon>
        <taxon>Massilia</taxon>
    </lineage>
</organism>
<evidence type="ECO:0000313" key="8">
    <source>
        <dbReference type="Proteomes" id="UP000502415"/>
    </source>
</evidence>
<dbReference type="AlphaFoldDB" id="A0A7Z2ZU60"/>
<protein>
    <submittedName>
        <fullName evidence="7">O-antigen ligase family protein</fullName>
    </submittedName>
</protein>
<feature type="transmembrane region" description="Helical" evidence="5">
    <location>
        <begin position="223"/>
        <end position="240"/>
    </location>
</feature>
<feature type="transmembrane region" description="Helical" evidence="5">
    <location>
        <begin position="116"/>
        <end position="134"/>
    </location>
</feature>
<feature type="domain" description="O-antigen ligase-related" evidence="6">
    <location>
        <begin position="185"/>
        <end position="339"/>
    </location>
</feature>
<proteinExistence type="predicted"/>
<evidence type="ECO:0000256" key="4">
    <source>
        <dbReference type="ARBA" id="ARBA00023136"/>
    </source>
</evidence>
<feature type="transmembrane region" description="Helical" evidence="5">
    <location>
        <begin position="392"/>
        <end position="408"/>
    </location>
</feature>
<keyword evidence="8" id="KW-1185">Reference proteome</keyword>
<keyword evidence="4 5" id="KW-0472">Membrane</keyword>
<feature type="transmembrane region" description="Helical" evidence="5">
    <location>
        <begin position="176"/>
        <end position="194"/>
    </location>
</feature>
<dbReference type="KEGG" id="mfy:HH212_12365"/>
<gene>
    <name evidence="7" type="ORF">HH212_12365</name>
</gene>
<evidence type="ECO:0000256" key="1">
    <source>
        <dbReference type="ARBA" id="ARBA00004141"/>
    </source>
</evidence>
<dbReference type="Proteomes" id="UP000502415">
    <property type="component" value="Chromosome"/>
</dbReference>